<dbReference type="EMBL" id="JAGHQL010000075">
    <property type="protein sequence ID" value="KAH0541563.1"/>
    <property type="molecule type" value="Genomic_DNA"/>
</dbReference>
<dbReference type="PANTHER" id="PTHR38166:SF1">
    <property type="entry name" value="C2H2-TYPE DOMAIN-CONTAINING PROTEIN"/>
    <property type="match status" value="1"/>
</dbReference>
<comment type="caution">
    <text evidence="2">The sequence shown here is derived from an EMBL/GenBank/DDBJ whole genome shotgun (WGS) entry which is preliminary data.</text>
</comment>
<organism evidence="2 3">
    <name type="scientific">Glutinoglossum americanum</name>
    <dbReference type="NCBI Taxonomy" id="1670608"/>
    <lineage>
        <taxon>Eukaryota</taxon>
        <taxon>Fungi</taxon>
        <taxon>Dikarya</taxon>
        <taxon>Ascomycota</taxon>
        <taxon>Pezizomycotina</taxon>
        <taxon>Geoglossomycetes</taxon>
        <taxon>Geoglossales</taxon>
        <taxon>Geoglossaceae</taxon>
        <taxon>Glutinoglossum</taxon>
    </lineage>
</organism>
<dbReference type="PANTHER" id="PTHR38166">
    <property type="entry name" value="C2H2-TYPE DOMAIN-CONTAINING PROTEIN-RELATED"/>
    <property type="match status" value="1"/>
</dbReference>
<evidence type="ECO:0008006" key="4">
    <source>
        <dbReference type="Google" id="ProtNLM"/>
    </source>
</evidence>
<dbReference type="AlphaFoldDB" id="A0A9P8I1K3"/>
<dbReference type="Proteomes" id="UP000698800">
    <property type="component" value="Unassembled WGS sequence"/>
</dbReference>
<feature type="region of interest" description="Disordered" evidence="1">
    <location>
        <begin position="1"/>
        <end position="41"/>
    </location>
</feature>
<sequence>MAQLSDACERRLPTGKGPVSSQTTGASAETADAASSDTDYEDLDNEDLGYEACDEEIDWKPILDYLSLAFGARIMNEFYSIIDPQWAVDRSSCCTNSNHTTTTARSSASIHATLGANTNSGATLKRGFEDRNSLPPDDRRDNDPKKPRIKSTASSTTLESHWACPYHKRELLINDGVNIRYSACASRRYNDPSRIKEHLYRKHLTYQCERCGHEFPTYSQRLSHLREKIPCDLNEFLKSEGVTEEKKERLKSKKDIPHDKLSQWNLIYQILDNGATELSQALHGNEPSYSAYGISKNLAEKAQSIRSSFSMENGSIGSRTPEEIKRIEGAYRQRLSDEFRMVMESELRSVMSGIPDKIQDALDTIRTSVIRSSVPSNPEISSIYARSSLHSVQEVSALTDGHSSHEPELNDFNDFLVACYQPPPLQEPSLQVPTLELAKSCNQQPCHTLGDSAYGSAEQADCRQPSGLNKPAETALMADGALDNTTTNTLYDSFPNPPVGTFSPLLF</sequence>
<evidence type="ECO:0000313" key="3">
    <source>
        <dbReference type="Proteomes" id="UP000698800"/>
    </source>
</evidence>
<feature type="compositionally biased region" description="Low complexity" evidence="1">
    <location>
        <begin position="23"/>
        <end position="37"/>
    </location>
</feature>
<protein>
    <recommendedName>
        <fullName evidence="4">C2H2-type domain-containing protein</fullName>
    </recommendedName>
</protein>
<feature type="region of interest" description="Disordered" evidence="1">
    <location>
        <begin position="116"/>
        <end position="154"/>
    </location>
</feature>
<accession>A0A9P8I1K3</accession>
<name>A0A9P8I1K3_9PEZI</name>
<evidence type="ECO:0000313" key="2">
    <source>
        <dbReference type="EMBL" id="KAH0541563.1"/>
    </source>
</evidence>
<keyword evidence="3" id="KW-1185">Reference proteome</keyword>
<evidence type="ECO:0000256" key="1">
    <source>
        <dbReference type="SAM" id="MobiDB-lite"/>
    </source>
</evidence>
<reference evidence="2" key="1">
    <citation type="submission" date="2021-03" db="EMBL/GenBank/DDBJ databases">
        <title>Comparative genomics and phylogenomic investigation of the class Geoglossomycetes provide insights into ecological specialization and systematics.</title>
        <authorList>
            <person name="Melie T."/>
            <person name="Pirro S."/>
            <person name="Miller A.N."/>
            <person name="Quandt A."/>
        </authorList>
    </citation>
    <scope>NUCLEOTIDE SEQUENCE</scope>
    <source>
        <strain evidence="2">GBOQ0MN5Z8</strain>
    </source>
</reference>
<feature type="compositionally biased region" description="Basic and acidic residues" evidence="1">
    <location>
        <begin position="126"/>
        <end position="146"/>
    </location>
</feature>
<gene>
    <name evidence="2" type="ORF">FGG08_003975</name>
</gene>
<proteinExistence type="predicted"/>
<dbReference type="OrthoDB" id="4161727at2759"/>